<feature type="domain" description="Phage tail protein C-terminal" evidence="3">
    <location>
        <begin position="400"/>
        <end position="532"/>
    </location>
</feature>
<reference evidence="4" key="1">
    <citation type="submission" date="2020-08" db="EMBL/GenBank/DDBJ databases">
        <title>Food and environmental bacterial isolates.</title>
        <authorList>
            <person name="Richter L."/>
            <person name="Du Plessis E.M."/>
            <person name="Duvenage S."/>
            <person name="Allam M."/>
            <person name="Korsten L."/>
        </authorList>
    </citation>
    <scope>NUCLEOTIDE SEQUENCE</scope>
    <source>
        <strain evidence="4">UPMP2127</strain>
    </source>
</reference>
<dbReference type="Pfam" id="PF25670">
    <property type="entry name" value="Phage_tail_C_2"/>
    <property type="match status" value="1"/>
</dbReference>
<dbReference type="RefSeq" id="WP_179252442.1">
    <property type="nucleotide sequence ID" value="NZ_JACBIV010000007.1"/>
</dbReference>
<dbReference type="InterPro" id="IPR013609">
    <property type="entry name" value="Stf-like_N"/>
</dbReference>
<organism evidence="4 5">
    <name type="scientific">Serratia fonticola</name>
    <dbReference type="NCBI Taxonomy" id="47917"/>
    <lineage>
        <taxon>Bacteria</taxon>
        <taxon>Pseudomonadati</taxon>
        <taxon>Pseudomonadota</taxon>
        <taxon>Gammaproteobacteria</taxon>
        <taxon>Enterobacterales</taxon>
        <taxon>Yersiniaceae</taxon>
        <taxon>Serratia</taxon>
    </lineage>
</organism>
<evidence type="ECO:0000256" key="1">
    <source>
        <dbReference type="SAM" id="MobiDB-lite"/>
    </source>
</evidence>
<dbReference type="InterPro" id="IPR058008">
    <property type="entry name" value="Gp26_C"/>
</dbReference>
<dbReference type="Gene3D" id="2.60.40.1120">
    <property type="entry name" value="Carboxypeptidase-like, regulatory domain"/>
    <property type="match status" value="1"/>
</dbReference>
<accession>A0AAW3WRW0</accession>
<evidence type="ECO:0000259" key="2">
    <source>
        <dbReference type="Pfam" id="PF08400"/>
    </source>
</evidence>
<name>A0AAW3WRW0_SERFO</name>
<gene>
    <name evidence="4" type="ORF">H8J20_17150</name>
</gene>
<dbReference type="Pfam" id="PF08400">
    <property type="entry name" value="phage_tail_N"/>
    <property type="match status" value="1"/>
</dbReference>
<evidence type="ECO:0000313" key="5">
    <source>
        <dbReference type="Proteomes" id="UP000659084"/>
    </source>
</evidence>
<comment type="caution">
    <text evidence="4">The sequence shown here is derived from an EMBL/GenBank/DDBJ whole genome shotgun (WGS) entry which is preliminary data.</text>
</comment>
<feature type="domain" description="Lambda-like tail fibre protein N-terminal" evidence="2">
    <location>
        <begin position="3"/>
        <end position="132"/>
    </location>
</feature>
<feature type="compositionally biased region" description="Acidic residues" evidence="1">
    <location>
        <begin position="533"/>
        <end position="548"/>
    </location>
</feature>
<dbReference type="Proteomes" id="UP000659084">
    <property type="component" value="Unassembled WGS sequence"/>
</dbReference>
<feature type="region of interest" description="Disordered" evidence="1">
    <location>
        <begin position="531"/>
        <end position="577"/>
    </location>
</feature>
<proteinExistence type="predicted"/>
<dbReference type="EMBL" id="JACNYO010000018">
    <property type="protein sequence ID" value="MBC3213875.1"/>
    <property type="molecule type" value="Genomic_DNA"/>
</dbReference>
<dbReference type="AlphaFoldDB" id="A0AAW3WRW0"/>
<evidence type="ECO:0000259" key="3">
    <source>
        <dbReference type="Pfam" id="PF25670"/>
    </source>
</evidence>
<sequence length="577" mass="60408">MAVISGVLKGPMGDARVGVVIELRAVRTSATVVIQARSQSVTDATGRYTLSVEPGQYDVMITAAGRQPERVGGIQVMVNSATGTLNDFLTIPGETDLNPEIVATVDGMRAAAAASAAAAKTSEANAAASANDTVKKSVVTTQALLGSISITDALSINAKSETGNANLFFTDSDKSETNAIYSNSTGQMSIRVGKGLYTHQLHTDGFIEPSSGIRLSTRAFSYTDIQGSTGSINFGSNGYLLRGKDIASFDDLNNVNICSWNGIGFVPTTTAGLEANVTQGKPSVIINARTGRVSSKNGFYTDGIINIKTGDYGIGTVNSSSVLDFTKLSTPAGLYRGIEGQAGAPAGASVMAGTSVSVTGSYTGHIYAGHGATPGTIKLYVGWVRSNGTADWVSAWHSGNTTVDANGFIKKASPIVKLFGTGESELNDESQGVTTERVSEGVYRISGTLGFNADAEWGGVDGGIEIPTDRNKLPLVWVDYEVDATGDLLIKTFHRVNSTAPKFAQNVKVGYKEGQPIDIPAGRWIDLRVEMPGGDEPEYEPVPEDEVPEVTTEGTELEGGEEPAPSEVPAPIEEPKE</sequence>
<evidence type="ECO:0000313" key="4">
    <source>
        <dbReference type="EMBL" id="MBC3213875.1"/>
    </source>
</evidence>
<protein>
    <submittedName>
        <fullName evidence="4">Prophage tail fiber N-terminal domain-containing protein</fullName>
    </submittedName>
</protein>